<comment type="function">
    <text evidence="8">Uptake of L-lactate across the membrane. Can also transport D-lactate and glycolate.</text>
</comment>
<evidence type="ECO:0000256" key="6">
    <source>
        <dbReference type="ARBA" id="ARBA00022989"/>
    </source>
</evidence>
<feature type="transmembrane region" description="Helical" evidence="8">
    <location>
        <begin position="234"/>
        <end position="253"/>
    </location>
</feature>
<dbReference type="Pfam" id="PF02652">
    <property type="entry name" value="Lactate_perm"/>
    <property type="match status" value="1"/>
</dbReference>
<feature type="transmembrane region" description="Helical" evidence="8">
    <location>
        <begin position="397"/>
        <end position="418"/>
    </location>
</feature>
<evidence type="ECO:0000313" key="11">
    <source>
        <dbReference type="Proteomes" id="UP001595923"/>
    </source>
</evidence>
<evidence type="ECO:0000313" key="10">
    <source>
        <dbReference type="EMBL" id="MFC4563722.1"/>
    </source>
</evidence>
<feature type="transmembrane region" description="Helical" evidence="8">
    <location>
        <begin position="463"/>
        <end position="485"/>
    </location>
</feature>
<evidence type="ECO:0000256" key="1">
    <source>
        <dbReference type="ARBA" id="ARBA00004651"/>
    </source>
</evidence>
<feature type="region of interest" description="Disordered" evidence="9">
    <location>
        <begin position="287"/>
        <end position="330"/>
    </location>
</feature>
<keyword evidence="6 8" id="KW-1133">Transmembrane helix</keyword>
<dbReference type="RefSeq" id="WP_378576237.1">
    <property type="nucleotide sequence ID" value="NZ_JBHSFQ010000017.1"/>
</dbReference>
<feature type="transmembrane region" description="Helical" evidence="8">
    <location>
        <begin position="79"/>
        <end position="98"/>
    </location>
</feature>
<dbReference type="PANTHER" id="PTHR30003">
    <property type="entry name" value="L-LACTATE PERMEASE"/>
    <property type="match status" value="1"/>
</dbReference>
<name>A0ABV9DY92_9ACTN</name>
<feature type="transmembrane region" description="Helical" evidence="8">
    <location>
        <begin position="48"/>
        <end position="67"/>
    </location>
</feature>
<comment type="caution">
    <text evidence="10">The sequence shown here is derived from an EMBL/GenBank/DDBJ whole genome shotgun (WGS) entry which is preliminary data.</text>
</comment>
<comment type="similarity">
    <text evidence="2 8">Belongs to the lactate permease family.</text>
</comment>
<dbReference type="Proteomes" id="UP001595923">
    <property type="component" value="Unassembled WGS sequence"/>
</dbReference>
<protein>
    <recommendedName>
        <fullName evidence="8">L-lactate permease</fullName>
    </recommendedName>
</protein>
<feature type="transmembrane region" description="Helical" evidence="8">
    <location>
        <begin position="119"/>
        <end position="136"/>
    </location>
</feature>
<feature type="compositionally biased region" description="Low complexity" evidence="9">
    <location>
        <begin position="297"/>
        <end position="318"/>
    </location>
</feature>
<evidence type="ECO:0000256" key="7">
    <source>
        <dbReference type="ARBA" id="ARBA00023136"/>
    </source>
</evidence>
<evidence type="ECO:0000256" key="5">
    <source>
        <dbReference type="ARBA" id="ARBA00022692"/>
    </source>
</evidence>
<dbReference type="PANTHER" id="PTHR30003:SF0">
    <property type="entry name" value="GLYCOLATE PERMEASE GLCA-RELATED"/>
    <property type="match status" value="1"/>
</dbReference>
<evidence type="ECO:0000256" key="4">
    <source>
        <dbReference type="ARBA" id="ARBA00022475"/>
    </source>
</evidence>
<proteinExistence type="inferred from homology"/>
<sequence length="581" mass="59679">MVPPDQLAAYRPQIDPVADSLAWSALVASLPLLVLFLLLGVLRLRAQWAGLGALACAVLVAVLAYGMPVPQAALAATEGAAFGLFPIMWIVVNAIWVYNMTVATGHFTILRRSVSSISPDLRIQAMIIAFCFGGLLEALAGFGTPVAITAVMLIGLGFRPMKAAVVTLVANTAPVAFGALATPIITLSNIAALPLQELSAVVGRQTPILACFVPLVLVYIVDGRRGLKQTWLPAVVVGVAFAVGQFAAANYMSVQLTDIVAAFAGTGAAVLLLRWWRPAMVLTGERAAQEAPEEEPVPAAGASGRAPAAGAPAAAGSGAPSGAGASGDPADEGPLRRGDVLLAYAPYAVIIAVFSIAQFGPLRDLLSATTVVFPWPGLDVLSLSGEPATAATFRFDWLASGGTLLLLSGLVSAAILRLRPAAALRAYADTLRQLSAPIVTVAAVLALAYVMNLSGQTITIGHWIAGAGTLFAFFSPILGWIGVAVTGSDTSANALFGTLQVAAAENIGLDPVLMAAANSSGGVLGKMISPQNLAIAAAATGLAGREGDLFRKVFGWGLIMLLGMCLLVYLQSTDVLGWMLP</sequence>
<keyword evidence="3 8" id="KW-0813">Transport</keyword>
<feature type="transmembrane region" description="Helical" evidence="8">
    <location>
        <begin position="430"/>
        <end position="451"/>
    </location>
</feature>
<dbReference type="EMBL" id="JBHSFQ010000017">
    <property type="protein sequence ID" value="MFC4563722.1"/>
    <property type="molecule type" value="Genomic_DNA"/>
</dbReference>
<feature type="transmembrane region" description="Helical" evidence="8">
    <location>
        <begin position="205"/>
        <end position="222"/>
    </location>
</feature>
<feature type="transmembrane region" description="Helical" evidence="8">
    <location>
        <begin position="553"/>
        <end position="572"/>
    </location>
</feature>
<accession>A0ABV9DY92</accession>
<evidence type="ECO:0000256" key="9">
    <source>
        <dbReference type="SAM" id="MobiDB-lite"/>
    </source>
</evidence>
<keyword evidence="7 8" id="KW-0472">Membrane</keyword>
<gene>
    <name evidence="10" type="ORF">ACFO4E_17815</name>
</gene>
<reference evidence="11" key="1">
    <citation type="journal article" date="2019" name="Int. J. Syst. Evol. Microbiol.">
        <title>The Global Catalogue of Microorganisms (GCM) 10K type strain sequencing project: providing services to taxonomists for standard genome sequencing and annotation.</title>
        <authorList>
            <consortium name="The Broad Institute Genomics Platform"/>
            <consortium name="The Broad Institute Genome Sequencing Center for Infectious Disease"/>
            <person name="Wu L."/>
            <person name="Ma J."/>
        </authorList>
    </citation>
    <scope>NUCLEOTIDE SEQUENCE [LARGE SCALE GENOMIC DNA]</scope>
    <source>
        <strain evidence="11">XZYJ18</strain>
    </source>
</reference>
<feature type="transmembrane region" description="Helical" evidence="8">
    <location>
        <begin position="20"/>
        <end position="41"/>
    </location>
</feature>
<dbReference type="InterPro" id="IPR003804">
    <property type="entry name" value="Lactate_perm"/>
</dbReference>
<keyword evidence="4 8" id="KW-1003">Cell membrane</keyword>
<evidence type="ECO:0000256" key="2">
    <source>
        <dbReference type="ARBA" id="ARBA00010100"/>
    </source>
</evidence>
<comment type="subcellular location">
    <subcellularLocation>
        <location evidence="1 8">Cell membrane</location>
        <topology evidence="1 8">Multi-pass membrane protein</topology>
    </subcellularLocation>
</comment>
<keyword evidence="5 8" id="KW-0812">Transmembrane</keyword>
<feature type="transmembrane region" description="Helical" evidence="8">
    <location>
        <begin position="259"/>
        <end position="276"/>
    </location>
</feature>
<dbReference type="NCBIfam" id="TIGR00795">
    <property type="entry name" value="lctP"/>
    <property type="match status" value="1"/>
</dbReference>
<keyword evidence="11" id="KW-1185">Reference proteome</keyword>
<feature type="transmembrane region" description="Helical" evidence="8">
    <location>
        <begin position="341"/>
        <end position="360"/>
    </location>
</feature>
<organism evidence="10 11">
    <name type="scientific">Nocardiopsis mangrovi</name>
    <dbReference type="NCBI Taxonomy" id="1179818"/>
    <lineage>
        <taxon>Bacteria</taxon>
        <taxon>Bacillati</taxon>
        <taxon>Actinomycetota</taxon>
        <taxon>Actinomycetes</taxon>
        <taxon>Streptosporangiales</taxon>
        <taxon>Nocardiopsidaceae</taxon>
        <taxon>Nocardiopsis</taxon>
    </lineage>
</organism>
<evidence type="ECO:0000256" key="8">
    <source>
        <dbReference type="RuleBase" id="RU365092"/>
    </source>
</evidence>
<evidence type="ECO:0000256" key="3">
    <source>
        <dbReference type="ARBA" id="ARBA00022448"/>
    </source>
</evidence>
<feature type="transmembrane region" description="Helical" evidence="8">
    <location>
        <begin position="165"/>
        <end position="185"/>
    </location>
</feature>